<dbReference type="AlphaFoldDB" id="Q4CRJ3"/>
<feature type="region of interest" description="Disordered" evidence="2">
    <location>
        <begin position="577"/>
        <end position="645"/>
    </location>
</feature>
<proteinExistence type="predicted"/>
<dbReference type="RefSeq" id="XP_804745.1">
    <property type="nucleotide sequence ID" value="XM_799652.1"/>
</dbReference>
<feature type="compositionally biased region" description="Low complexity" evidence="2">
    <location>
        <begin position="488"/>
        <end position="515"/>
    </location>
</feature>
<dbReference type="OMA" id="HEGWPSH"/>
<accession>Q4CRJ3</accession>
<reference evidence="3 4" key="1">
    <citation type="journal article" date="2005" name="Science">
        <title>The genome sequence of Trypanosoma cruzi, etiologic agent of Chagas disease.</title>
        <authorList>
            <person name="El-Sayed N.M."/>
            <person name="Myler P.J."/>
            <person name="Bartholomeu D.C."/>
            <person name="Nilsson D."/>
            <person name="Aggarwal G."/>
            <person name="Tran A.N."/>
            <person name="Ghedin E."/>
            <person name="Worthey E.A."/>
            <person name="Delcher A.L."/>
            <person name="Blandin G."/>
            <person name="Westenberger S.J."/>
            <person name="Caler E."/>
            <person name="Cerqueira G.C."/>
            <person name="Branche C."/>
            <person name="Haas B."/>
            <person name="Anupama A."/>
            <person name="Arner E."/>
            <person name="Aslund L."/>
            <person name="Attipoe P."/>
            <person name="Bontempi E."/>
            <person name="Bringaud F."/>
            <person name="Burton P."/>
            <person name="Cadag E."/>
            <person name="Campbell D.A."/>
            <person name="Carrington M."/>
            <person name="Crabtree J."/>
            <person name="Darban H."/>
            <person name="da Silveira J.F."/>
            <person name="de Jong P."/>
            <person name="Edwards K."/>
            <person name="Englund P.T."/>
            <person name="Fazelina G."/>
            <person name="Feldblyum T."/>
            <person name="Ferella M."/>
            <person name="Frasch A.C."/>
            <person name="Gull K."/>
            <person name="Horn D."/>
            <person name="Hou L."/>
            <person name="Huang Y."/>
            <person name="Kindlund E."/>
            <person name="Klingbeil M."/>
            <person name="Kluge S."/>
            <person name="Koo H."/>
            <person name="Lacerda D."/>
            <person name="Levin M.J."/>
            <person name="Lorenzi H."/>
            <person name="Louie T."/>
            <person name="Machado C.R."/>
            <person name="McCulloch R."/>
            <person name="McKenna A."/>
            <person name="Mizuno Y."/>
            <person name="Mottram J.C."/>
            <person name="Nelson S."/>
            <person name="Ochaya S."/>
            <person name="Osoegawa K."/>
            <person name="Pai G."/>
            <person name="Parsons M."/>
            <person name="Pentony M."/>
            <person name="Pettersson U."/>
            <person name="Pop M."/>
            <person name="Ramirez J.L."/>
            <person name="Rinta J."/>
            <person name="Robertson L."/>
            <person name="Salzberg S.L."/>
            <person name="Sanchez D.O."/>
            <person name="Seyler A."/>
            <person name="Sharma R."/>
            <person name="Shetty J."/>
            <person name="Simpson A.J."/>
            <person name="Sisk E."/>
            <person name="Tammi M.T."/>
            <person name="Tarleton R."/>
            <person name="Teixeira S."/>
            <person name="Van Aken S."/>
            <person name="Vogt C."/>
            <person name="Ward P.N."/>
            <person name="Wickstead B."/>
            <person name="Wortman J."/>
            <person name="White O."/>
            <person name="Fraser C.M."/>
            <person name="Stuart K.D."/>
            <person name="Andersson B."/>
        </authorList>
    </citation>
    <scope>NUCLEOTIDE SEQUENCE [LARGE SCALE GENOMIC DNA]</scope>
    <source>
        <strain evidence="3 4">CL Brener</strain>
    </source>
</reference>
<comment type="caution">
    <text evidence="3">The sequence shown here is derived from an EMBL/GenBank/DDBJ whole genome shotgun (WGS) entry which is preliminary data.</text>
</comment>
<feature type="region of interest" description="Disordered" evidence="2">
    <location>
        <begin position="110"/>
        <end position="134"/>
    </location>
</feature>
<keyword evidence="4" id="KW-1185">Reference proteome</keyword>
<dbReference type="EMBL" id="AAHK01002270">
    <property type="protein sequence ID" value="EAN82894.1"/>
    <property type="molecule type" value="Genomic_DNA"/>
</dbReference>
<organism evidence="3 4">
    <name type="scientific">Trypanosoma cruzi (strain CL Brener)</name>
    <dbReference type="NCBI Taxonomy" id="353153"/>
    <lineage>
        <taxon>Eukaryota</taxon>
        <taxon>Discoba</taxon>
        <taxon>Euglenozoa</taxon>
        <taxon>Kinetoplastea</taxon>
        <taxon>Metakinetoplastina</taxon>
        <taxon>Trypanosomatida</taxon>
        <taxon>Trypanosomatidae</taxon>
        <taxon>Trypanosoma</taxon>
        <taxon>Schizotrypanum</taxon>
    </lineage>
</organism>
<feature type="region of interest" description="Disordered" evidence="2">
    <location>
        <begin position="459"/>
        <end position="561"/>
    </location>
</feature>
<feature type="compositionally biased region" description="Gly residues" evidence="2">
    <location>
        <begin position="117"/>
        <end position="126"/>
    </location>
</feature>
<dbReference type="InParanoid" id="Q4CRJ3"/>
<evidence type="ECO:0000313" key="4">
    <source>
        <dbReference type="Proteomes" id="UP000002296"/>
    </source>
</evidence>
<name>Q4CRJ3_TRYCC</name>
<evidence type="ECO:0000256" key="1">
    <source>
        <dbReference type="SAM" id="Coils"/>
    </source>
</evidence>
<feature type="region of interest" description="Disordered" evidence="2">
    <location>
        <begin position="21"/>
        <end position="44"/>
    </location>
</feature>
<feature type="coiled-coil region" evidence="1">
    <location>
        <begin position="422"/>
        <end position="449"/>
    </location>
</feature>
<sequence>MFSPAPTCSLPTFFGSGHIEGGYIQGRGKRDRDREGGRERGKPKEKNLECGLAYFFSLSVCVCVWHGCCQMAALAPKNGSFLHALQLENDALRRQLRRAHEDMERVLQQLQRESKGGRGTAEGGSHGGRHEGGGDAWHVERLERRCELLATRLVGIVRDRQLSECAEIHFLLRTQEEERRFLHDALVTLLERQKGSSGGDEYGAQTEKEIHPGMLSALIMRVAENMQSSRSQLKLEQTERIMLLGQTIDLILDIQKAIEKAARWVYGYHCDFLHAGSLQELTLWREAQNSGIVGLRSLAEVTPDVPPRTSFRKRSSNHSERRWREEVDCSIEFPSSSVHQTEAAANFSSRRGDLLEACDVLRACHQALTGVRTLLGDAMSNVTSSCSSRKGKLTSVEELLKGFHRDLQEMVRSNERCRETLARRLEAEIEAHRRTVQKFEARLKLAERELIDHLTSSHKFQKPLGSNDADAPSFSNYPSKVKAYHGETGATTPPTPTGTTATGNRRTVRVNNNTRFQFAPEKTVPLSPRRDLPFVLEGQNDKKQKRRGDTRPGTPHKGSACDVVSFFPPSLPSFAALAGPLPETRGRQHEDLQSFSSRDNFEDGTRSNSTGEGSVAHSSPPLPASRRERHPSSGKIQEGREAVSSQRCVRWPRGAVLLSPSAF</sequence>
<dbReference type="Proteomes" id="UP000002296">
    <property type="component" value="Unassembled WGS sequence"/>
</dbReference>
<dbReference type="KEGG" id="tcr:510895.20"/>
<dbReference type="SMR" id="Q4CRJ3"/>
<evidence type="ECO:0000256" key="2">
    <source>
        <dbReference type="SAM" id="MobiDB-lite"/>
    </source>
</evidence>
<feature type="compositionally biased region" description="Basic and acidic residues" evidence="2">
    <location>
        <begin position="539"/>
        <end position="550"/>
    </location>
</feature>
<protein>
    <submittedName>
        <fullName evidence="3">Uncharacterized protein</fullName>
    </submittedName>
</protein>
<gene>
    <name evidence="3" type="ORF">Tc00.1047053510895.20</name>
</gene>
<evidence type="ECO:0000313" key="3">
    <source>
        <dbReference type="EMBL" id="EAN82894.1"/>
    </source>
</evidence>
<keyword evidence="1" id="KW-0175">Coiled coil</keyword>
<dbReference type="eggNOG" id="ENOG502S9GB">
    <property type="taxonomic scope" value="Eukaryota"/>
</dbReference>
<feature type="compositionally biased region" description="Basic and acidic residues" evidence="2">
    <location>
        <begin position="28"/>
        <end position="44"/>
    </location>
</feature>
<dbReference type="GeneID" id="3534287"/>
<dbReference type="PaxDb" id="353153-Q4CRJ3"/>